<reference evidence="3" key="1">
    <citation type="journal article" date="2019" name="Int. J. Syst. Evol. Microbiol.">
        <title>The Global Catalogue of Microorganisms (GCM) 10K type strain sequencing project: providing services to taxonomists for standard genome sequencing and annotation.</title>
        <authorList>
            <consortium name="The Broad Institute Genomics Platform"/>
            <consortium name="The Broad Institute Genome Sequencing Center for Infectious Disease"/>
            <person name="Wu L."/>
            <person name="Ma J."/>
        </authorList>
    </citation>
    <scope>NUCLEOTIDE SEQUENCE [LARGE SCALE GENOMIC DNA]</scope>
    <source>
        <strain evidence="3">JCM 17224</strain>
    </source>
</reference>
<evidence type="ECO:0000256" key="1">
    <source>
        <dbReference type="SAM" id="SignalP"/>
    </source>
</evidence>
<keyword evidence="1" id="KW-0732">Signal</keyword>
<sequence length="191" mass="20629">MTIQLPKNRRLLYLLPLALLLAGPGCKKAEEIITPKLPEATQDGKGTFGCRLDDQLWLPHTDHTLLPSLSAGLKTPGNFTLRASDDHDEADGYDEFTLAVQVPEVKPGTYTLGNGFSAQYSESGHRFVAGSANQGSMTITKVEARQRTGSVTNITTKFHVVSGTFSFTATSAVSGRVITIKEGRFDVQTSD</sequence>
<evidence type="ECO:0008006" key="4">
    <source>
        <dbReference type="Google" id="ProtNLM"/>
    </source>
</evidence>
<dbReference type="RefSeq" id="WP_345072475.1">
    <property type="nucleotide sequence ID" value="NZ_BAABDJ010000015.1"/>
</dbReference>
<organism evidence="2 3">
    <name type="scientific">Hymenobacter fastidiosus</name>
    <dbReference type="NCBI Taxonomy" id="486264"/>
    <lineage>
        <taxon>Bacteria</taxon>
        <taxon>Pseudomonadati</taxon>
        <taxon>Bacteroidota</taxon>
        <taxon>Cytophagia</taxon>
        <taxon>Cytophagales</taxon>
        <taxon>Hymenobacteraceae</taxon>
        <taxon>Hymenobacter</taxon>
    </lineage>
</organism>
<proteinExistence type="predicted"/>
<gene>
    <name evidence="2" type="ORF">GCM10022408_17980</name>
</gene>
<comment type="caution">
    <text evidence="2">The sequence shown here is derived from an EMBL/GenBank/DDBJ whole genome shotgun (WGS) entry which is preliminary data.</text>
</comment>
<protein>
    <recommendedName>
        <fullName evidence="4">DUF4251 domain-containing protein</fullName>
    </recommendedName>
</protein>
<evidence type="ECO:0000313" key="2">
    <source>
        <dbReference type="EMBL" id="GAA4006593.1"/>
    </source>
</evidence>
<dbReference type="InterPro" id="IPR046219">
    <property type="entry name" value="DUF6252"/>
</dbReference>
<dbReference type="EMBL" id="BAABDJ010000015">
    <property type="protein sequence ID" value="GAA4006593.1"/>
    <property type="molecule type" value="Genomic_DNA"/>
</dbReference>
<dbReference type="Proteomes" id="UP001500567">
    <property type="component" value="Unassembled WGS sequence"/>
</dbReference>
<evidence type="ECO:0000313" key="3">
    <source>
        <dbReference type="Proteomes" id="UP001500567"/>
    </source>
</evidence>
<feature type="chain" id="PRO_5046064062" description="DUF4251 domain-containing protein" evidence="1">
    <location>
        <begin position="30"/>
        <end position="191"/>
    </location>
</feature>
<name>A0ABP7S4Z0_9BACT</name>
<feature type="signal peptide" evidence="1">
    <location>
        <begin position="1"/>
        <end position="29"/>
    </location>
</feature>
<dbReference type="Pfam" id="PF19765">
    <property type="entry name" value="DUF6252"/>
    <property type="match status" value="1"/>
</dbReference>
<accession>A0ABP7S4Z0</accession>
<keyword evidence="3" id="KW-1185">Reference proteome</keyword>